<keyword evidence="2" id="KW-1185">Reference proteome</keyword>
<dbReference type="GeneID" id="24442261"/>
<proteinExistence type="predicted"/>
<dbReference type="EMBL" id="GG662812">
    <property type="protein sequence ID" value="EWS75909.1"/>
    <property type="molecule type" value="Genomic_DNA"/>
</dbReference>
<dbReference type="KEGG" id="tet:TTHERM_001386049"/>
<dbReference type="RefSeq" id="XP_012651552.1">
    <property type="nucleotide sequence ID" value="XM_012796098.1"/>
</dbReference>
<dbReference type="AlphaFoldDB" id="W7XL97"/>
<reference evidence="2" key="1">
    <citation type="journal article" date="2006" name="PLoS Biol.">
        <title>Macronuclear genome sequence of the ciliate Tetrahymena thermophila, a model eukaryote.</title>
        <authorList>
            <person name="Eisen J.A."/>
            <person name="Coyne R.S."/>
            <person name="Wu M."/>
            <person name="Wu D."/>
            <person name="Thiagarajan M."/>
            <person name="Wortman J.R."/>
            <person name="Badger J.H."/>
            <person name="Ren Q."/>
            <person name="Amedeo P."/>
            <person name="Jones K.M."/>
            <person name="Tallon L.J."/>
            <person name="Delcher A.L."/>
            <person name="Salzberg S.L."/>
            <person name="Silva J.C."/>
            <person name="Haas B.J."/>
            <person name="Majoros W.H."/>
            <person name="Farzad M."/>
            <person name="Carlton J.M."/>
            <person name="Smith R.K. Jr."/>
            <person name="Garg J."/>
            <person name="Pearlman R.E."/>
            <person name="Karrer K.M."/>
            <person name="Sun L."/>
            <person name="Manning G."/>
            <person name="Elde N.C."/>
            <person name="Turkewitz A.P."/>
            <person name="Asai D.J."/>
            <person name="Wilkes D.E."/>
            <person name="Wang Y."/>
            <person name="Cai H."/>
            <person name="Collins K."/>
            <person name="Stewart B.A."/>
            <person name="Lee S.R."/>
            <person name="Wilamowska K."/>
            <person name="Weinberg Z."/>
            <person name="Ruzzo W.L."/>
            <person name="Wloga D."/>
            <person name="Gaertig J."/>
            <person name="Frankel J."/>
            <person name="Tsao C.-C."/>
            <person name="Gorovsky M.A."/>
            <person name="Keeling P.J."/>
            <person name="Waller R.F."/>
            <person name="Patron N.J."/>
            <person name="Cherry J.M."/>
            <person name="Stover N.A."/>
            <person name="Krieger C.J."/>
            <person name="del Toro C."/>
            <person name="Ryder H.F."/>
            <person name="Williamson S.C."/>
            <person name="Barbeau R.A."/>
            <person name="Hamilton E.P."/>
            <person name="Orias E."/>
        </authorList>
    </citation>
    <scope>NUCLEOTIDE SEQUENCE [LARGE SCALE GENOMIC DNA]</scope>
    <source>
        <strain evidence="2">SB210</strain>
    </source>
</reference>
<evidence type="ECO:0000313" key="1">
    <source>
        <dbReference type="EMBL" id="EWS75909.1"/>
    </source>
</evidence>
<sequence>MLFKYDFQDINLTISLQSSLSSNQLIHLSNLILFSTYFLAFQVAKKPNIDSIYLLNLSIELIFSKLFLPLTFLRSKQTNKQIKPLYIIKVKIRDIITKISQQNHISSQASKAFKKAINQKANSQHLSHQFQQKLQTNREIIYNLYQFTSKQTQLFLQVIILAKNKAYSKILFCSALILYLKNLHLLQTTNKKGRKQQAKKFTHTHIIHISFTSVRFYQLNQTQYFLNQISY</sequence>
<gene>
    <name evidence="1" type="ORF">TTHERM_001386049</name>
</gene>
<organism evidence="1 2">
    <name type="scientific">Tetrahymena thermophila (strain SB210)</name>
    <dbReference type="NCBI Taxonomy" id="312017"/>
    <lineage>
        <taxon>Eukaryota</taxon>
        <taxon>Sar</taxon>
        <taxon>Alveolata</taxon>
        <taxon>Ciliophora</taxon>
        <taxon>Intramacronucleata</taxon>
        <taxon>Oligohymenophorea</taxon>
        <taxon>Hymenostomatida</taxon>
        <taxon>Tetrahymenina</taxon>
        <taxon>Tetrahymenidae</taxon>
        <taxon>Tetrahymena</taxon>
    </lineage>
</organism>
<protein>
    <submittedName>
        <fullName evidence="1">Uncharacterized protein</fullName>
    </submittedName>
</protein>
<name>W7XL97_TETTS</name>
<dbReference type="Proteomes" id="UP000009168">
    <property type="component" value="Unassembled WGS sequence"/>
</dbReference>
<accession>W7XL97</accession>
<dbReference type="InParanoid" id="W7XL97"/>
<evidence type="ECO:0000313" key="2">
    <source>
        <dbReference type="Proteomes" id="UP000009168"/>
    </source>
</evidence>